<evidence type="ECO:0000256" key="4">
    <source>
        <dbReference type="ARBA" id="ARBA00022827"/>
    </source>
</evidence>
<evidence type="ECO:0000256" key="3">
    <source>
        <dbReference type="ARBA" id="ARBA00022630"/>
    </source>
</evidence>
<dbReference type="InterPro" id="IPR050346">
    <property type="entry name" value="FMO-like"/>
</dbReference>
<proteinExistence type="inferred from homology"/>
<reference evidence="7" key="1">
    <citation type="submission" date="2021-02" db="EMBL/GenBank/DDBJ databases">
        <authorList>
            <person name="Nowell W R."/>
        </authorList>
    </citation>
    <scope>NUCLEOTIDE SEQUENCE</scope>
</reference>
<evidence type="ECO:0000256" key="2">
    <source>
        <dbReference type="ARBA" id="ARBA00009183"/>
    </source>
</evidence>
<dbReference type="GO" id="GO:0004499">
    <property type="term" value="F:N,N-dimethylaniline monooxygenase activity"/>
    <property type="evidence" value="ECO:0007669"/>
    <property type="project" value="InterPro"/>
</dbReference>
<feature type="non-terminal residue" evidence="7">
    <location>
        <position position="85"/>
    </location>
</feature>
<evidence type="ECO:0000313" key="8">
    <source>
        <dbReference type="Proteomes" id="UP000663848"/>
    </source>
</evidence>
<dbReference type="PANTHER" id="PTHR23023">
    <property type="entry name" value="DIMETHYLANILINE MONOOXYGENASE"/>
    <property type="match status" value="1"/>
</dbReference>
<dbReference type="InterPro" id="IPR020946">
    <property type="entry name" value="Flavin_mOase-like"/>
</dbReference>
<feature type="non-terminal residue" evidence="7">
    <location>
        <position position="1"/>
    </location>
</feature>
<organism evidence="7 8">
    <name type="scientific">Rotaria socialis</name>
    <dbReference type="NCBI Taxonomy" id="392032"/>
    <lineage>
        <taxon>Eukaryota</taxon>
        <taxon>Metazoa</taxon>
        <taxon>Spiralia</taxon>
        <taxon>Gnathifera</taxon>
        <taxon>Rotifera</taxon>
        <taxon>Eurotatoria</taxon>
        <taxon>Bdelloidea</taxon>
        <taxon>Philodinida</taxon>
        <taxon>Philodinidae</taxon>
        <taxon>Rotaria</taxon>
    </lineage>
</organism>
<keyword evidence="4" id="KW-0274">FAD</keyword>
<name>A0A822CIZ9_9BILA</name>
<comment type="caution">
    <text evidence="7">The sequence shown here is derived from an EMBL/GenBank/DDBJ whole genome shotgun (WGS) entry which is preliminary data.</text>
</comment>
<sequence length="85" mass="9807">VQKYFPSLTNWIVERDINKRFNHEMYGLKPKHRPLEQHPFLNDDLANRILCGSVIVKPNVQEFTADGHGVIFTDGSKVDQIDCVL</sequence>
<evidence type="ECO:0000256" key="1">
    <source>
        <dbReference type="ARBA" id="ARBA00001974"/>
    </source>
</evidence>
<dbReference type="EMBL" id="CAJOBR010048486">
    <property type="protein sequence ID" value="CAF5044966.1"/>
    <property type="molecule type" value="Genomic_DNA"/>
</dbReference>
<dbReference type="Proteomes" id="UP000663848">
    <property type="component" value="Unassembled WGS sequence"/>
</dbReference>
<dbReference type="GO" id="GO:0050661">
    <property type="term" value="F:NADP binding"/>
    <property type="evidence" value="ECO:0007669"/>
    <property type="project" value="InterPro"/>
</dbReference>
<comment type="similarity">
    <text evidence="2">Belongs to the FMO family.</text>
</comment>
<accession>A0A822CIZ9</accession>
<dbReference type="GO" id="GO:0050660">
    <property type="term" value="F:flavin adenine dinucleotide binding"/>
    <property type="evidence" value="ECO:0007669"/>
    <property type="project" value="InterPro"/>
</dbReference>
<dbReference type="Pfam" id="PF00743">
    <property type="entry name" value="FMO-like"/>
    <property type="match status" value="1"/>
</dbReference>
<evidence type="ECO:0000256" key="5">
    <source>
        <dbReference type="ARBA" id="ARBA00022857"/>
    </source>
</evidence>
<evidence type="ECO:0000256" key="6">
    <source>
        <dbReference type="ARBA" id="ARBA00023002"/>
    </source>
</evidence>
<evidence type="ECO:0000313" key="7">
    <source>
        <dbReference type="EMBL" id="CAF5044966.1"/>
    </source>
</evidence>
<keyword evidence="5" id="KW-0521">NADP</keyword>
<gene>
    <name evidence="7" type="ORF">QYT958_LOCUS41665</name>
</gene>
<keyword evidence="6" id="KW-0560">Oxidoreductase</keyword>
<comment type="cofactor">
    <cofactor evidence="1">
        <name>FAD</name>
        <dbReference type="ChEBI" id="CHEBI:57692"/>
    </cofactor>
</comment>
<protein>
    <submittedName>
        <fullName evidence="7">Uncharacterized protein</fullName>
    </submittedName>
</protein>
<dbReference type="AlphaFoldDB" id="A0A822CIZ9"/>
<dbReference type="FunFam" id="3.50.50.60:FF:000023">
    <property type="entry name" value="Dimethylaniline monooxygenase [N-oxide-forming]"/>
    <property type="match status" value="1"/>
</dbReference>
<keyword evidence="3" id="KW-0285">Flavoprotein</keyword>